<dbReference type="Proteomes" id="UP000187465">
    <property type="component" value="Unassembled WGS sequence"/>
</dbReference>
<evidence type="ECO:0000313" key="2">
    <source>
        <dbReference type="Proteomes" id="UP000187465"/>
    </source>
</evidence>
<comment type="caution">
    <text evidence="1">The sequence shown here is derived from an EMBL/GenBank/DDBJ whole genome shotgun (WGS) entry which is preliminary data.</text>
</comment>
<evidence type="ECO:0000313" key="1">
    <source>
        <dbReference type="EMBL" id="OMD26266.1"/>
    </source>
</evidence>
<sequence>MFLLQIIDGGIARCTVHGLELIPFTSTVEIIITNYLKEHGSLDEESSEYTTEDGSATLYHLAVDGEVLVFSEEIWAYAFDGIESFSESLQKLRNDWS</sequence>
<dbReference type="EMBL" id="MKQP01000043">
    <property type="protein sequence ID" value="OMD26266.1"/>
    <property type="molecule type" value="Genomic_DNA"/>
</dbReference>
<proteinExistence type="predicted"/>
<reference evidence="1 2" key="1">
    <citation type="submission" date="2016-10" db="EMBL/GenBank/DDBJ databases">
        <title>Paenibacillus species isolates.</title>
        <authorList>
            <person name="Beno S.M."/>
        </authorList>
    </citation>
    <scope>NUCLEOTIDE SEQUENCE [LARGE SCALE GENOMIC DNA]</scope>
    <source>
        <strain evidence="1 2">FSL H7-0604</strain>
    </source>
</reference>
<dbReference type="AlphaFoldDB" id="A0A1R0X118"/>
<dbReference type="RefSeq" id="WP_076179609.1">
    <property type="nucleotide sequence ID" value="NZ_MKQP01000043.1"/>
</dbReference>
<protein>
    <submittedName>
        <fullName evidence="1">Uncharacterized protein</fullName>
    </submittedName>
</protein>
<name>A0A1R0X118_9BACL</name>
<organism evidence="1 2">
    <name type="scientific">Paenibacillus odorifer</name>
    <dbReference type="NCBI Taxonomy" id="189426"/>
    <lineage>
        <taxon>Bacteria</taxon>
        <taxon>Bacillati</taxon>
        <taxon>Bacillota</taxon>
        <taxon>Bacilli</taxon>
        <taxon>Bacillales</taxon>
        <taxon>Paenibacillaceae</taxon>
        <taxon>Paenibacillus</taxon>
    </lineage>
</organism>
<gene>
    <name evidence="1" type="ORF">BJP51_27690</name>
</gene>
<accession>A0A1R0X118</accession>